<evidence type="ECO:0000256" key="1">
    <source>
        <dbReference type="ARBA" id="ARBA00023125"/>
    </source>
</evidence>
<dbReference type="GO" id="GO:0003677">
    <property type="term" value="F:DNA binding"/>
    <property type="evidence" value="ECO:0007669"/>
    <property type="project" value="UniProtKB-KW"/>
</dbReference>
<dbReference type="EMBL" id="MDYO01000065">
    <property type="protein sequence ID" value="OQD89268.1"/>
    <property type="molecule type" value="Genomic_DNA"/>
</dbReference>
<dbReference type="Proteomes" id="UP000191612">
    <property type="component" value="Unassembled WGS sequence"/>
</dbReference>
<keyword evidence="4" id="KW-1185">Reference proteome</keyword>
<gene>
    <name evidence="3" type="ORF">PENSOL_c065G00879</name>
</gene>
<dbReference type="AlphaFoldDB" id="A0A1V6QJ63"/>
<keyword evidence="1" id="KW-0238">DNA-binding</keyword>
<feature type="non-terminal residue" evidence="3">
    <location>
        <position position="102"/>
    </location>
</feature>
<accession>A0A1V6QJ63</accession>
<proteinExistence type="predicted"/>
<evidence type="ECO:0000313" key="3">
    <source>
        <dbReference type="EMBL" id="OQD89268.1"/>
    </source>
</evidence>
<evidence type="ECO:0000313" key="4">
    <source>
        <dbReference type="Proteomes" id="UP000191612"/>
    </source>
</evidence>
<dbReference type="Pfam" id="PF03221">
    <property type="entry name" value="HTH_Tnp_Tc5"/>
    <property type="match status" value="1"/>
</dbReference>
<comment type="caution">
    <text evidence="3">The sequence shown here is derived from an EMBL/GenBank/DDBJ whole genome shotgun (WGS) entry which is preliminary data.</text>
</comment>
<sequence>MSPDLEDRITNALIACYAKTKPNIKAIAEEFGISYGILRGRLKGRKSRNDRTSPNKALETEQEKALILWIDTLDQAYSPPSAAQIQCAALQIIRRHNPSRTL</sequence>
<feature type="domain" description="HTH CENPB-type" evidence="2">
    <location>
        <begin position="61"/>
        <end position="95"/>
    </location>
</feature>
<evidence type="ECO:0000259" key="2">
    <source>
        <dbReference type="Pfam" id="PF03221"/>
    </source>
</evidence>
<organism evidence="3 4">
    <name type="scientific">Penicillium solitum</name>
    <dbReference type="NCBI Taxonomy" id="60172"/>
    <lineage>
        <taxon>Eukaryota</taxon>
        <taxon>Fungi</taxon>
        <taxon>Dikarya</taxon>
        <taxon>Ascomycota</taxon>
        <taxon>Pezizomycotina</taxon>
        <taxon>Eurotiomycetes</taxon>
        <taxon>Eurotiomycetidae</taxon>
        <taxon>Eurotiales</taxon>
        <taxon>Aspergillaceae</taxon>
        <taxon>Penicillium</taxon>
    </lineage>
</organism>
<reference evidence="4" key="1">
    <citation type="journal article" date="2017" name="Nat. Microbiol.">
        <title>Global analysis of biosynthetic gene clusters reveals vast potential of secondary metabolite production in Penicillium species.</title>
        <authorList>
            <person name="Nielsen J.C."/>
            <person name="Grijseels S."/>
            <person name="Prigent S."/>
            <person name="Ji B."/>
            <person name="Dainat J."/>
            <person name="Nielsen K.F."/>
            <person name="Frisvad J.C."/>
            <person name="Workman M."/>
            <person name="Nielsen J."/>
        </authorList>
    </citation>
    <scope>NUCLEOTIDE SEQUENCE [LARGE SCALE GENOMIC DNA]</scope>
    <source>
        <strain evidence="4">IBT 29525</strain>
    </source>
</reference>
<protein>
    <recommendedName>
        <fullName evidence="2">HTH CENPB-type domain-containing protein</fullName>
    </recommendedName>
</protein>
<name>A0A1V6QJ63_9EURO</name>
<dbReference type="InterPro" id="IPR006600">
    <property type="entry name" value="HTH_CenpB_DNA-bd_dom"/>
</dbReference>